<sequence>MIILKKHPLLAAAFPGLVLAIALPASAPAQTAGQLTQESYAPPVVRSAEGGLALPASTGVDAPKGAEKLGVTPSGLVVEGGLPALSKETASVEATLKNKRVTGADLFAAARRLEEAYARAGYILVRVSLPAQTIKNGKPLRLVVTQGTVETVDTSALPPAVRARIESVLAPLVGQSSLTKAELERRLLLAGDTPGVVLKSTLKAGTKPGSTIVVVDGKYDAVTTTVTLDNGLDDNLGTYTLGLGADFNSVLGFGEVGYLRLSGYPGFNDAVFDSDPRNRQIVAGVTVPLGTDGAWLNLEGVDSHTHPTSELSFTMVDHYQRFSTKLGYSWVRSRDFNTGSVLALDVMQEKQELDLGGSRTAFTEDRLRVLRFTQTGDAFLPWGGQLNASATASFGLDALGARSATADLPLSRDGAEPDFRKLEASFGYSQSLVDDRVRVSLSGKAQTSFGDALASSEQFGLGGFDWLSGFDSGKIQGDAGAALRAELAFPLTVSLSNTLGSAAAPYVFGAAGITRLEQPTALEADVTRASSFGAGIRFGLSEKATPHSGTLSLEYAHGNASDIESDNRFNLRFIARF</sequence>
<accession>A0A4D7DSJ4</accession>
<evidence type="ECO:0000313" key="9">
    <source>
        <dbReference type="EMBL" id="WHA43347.1"/>
    </source>
</evidence>
<evidence type="ECO:0000256" key="3">
    <source>
        <dbReference type="ARBA" id="ARBA00023237"/>
    </source>
</evidence>
<organism evidence="7 10">
    <name type="scientific">Agrobacterium larrymoorei</name>
    <dbReference type="NCBI Taxonomy" id="160699"/>
    <lineage>
        <taxon>Bacteria</taxon>
        <taxon>Pseudomonadati</taxon>
        <taxon>Pseudomonadota</taxon>
        <taxon>Alphaproteobacteria</taxon>
        <taxon>Hyphomicrobiales</taxon>
        <taxon>Rhizobiaceae</taxon>
        <taxon>Rhizobium/Agrobacterium group</taxon>
        <taxon>Agrobacterium</taxon>
    </lineage>
</organism>
<feature type="domain" description="Polypeptide-transport-associated ShlB-type" evidence="6">
    <location>
        <begin position="86"/>
        <end position="147"/>
    </location>
</feature>
<evidence type="ECO:0000313" key="11">
    <source>
        <dbReference type="Proteomes" id="UP000826513"/>
    </source>
</evidence>
<gene>
    <name evidence="7" type="ORF">CFBP5473_20385</name>
    <name evidence="9" type="ORF">CFBP5477_019095</name>
    <name evidence="8" type="ORF">J5285_17970</name>
</gene>
<evidence type="ECO:0000313" key="10">
    <source>
        <dbReference type="Proteomes" id="UP000298545"/>
    </source>
</evidence>
<dbReference type="Pfam" id="PF03865">
    <property type="entry name" value="ShlB"/>
    <property type="match status" value="1"/>
</dbReference>
<feature type="signal peptide" evidence="4">
    <location>
        <begin position="1"/>
        <end position="27"/>
    </location>
</feature>
<keyword evidence="1" id="KW-0472">Membrane</keyword>
<reference evidence="9" key="3">
    <citation type="submission" date="2023-05" db="EMBL/GenBank/DDBJ databases">
        <title>Complete genome sequence of Agrobacterium larrymoorei CFBP5477.</title>
        <authorList>
            <person name="Yen H.-C."/>
            <person name="Chou L."/>
            <person name="Lin Y.-C."/>
            <person name="Lai E.-M."/>
            <person name="Kuo C.-H."/>
        </authorList>
    </citation>
    <scope>NUCLEOTIDE SEQUENCE</scope>
    <source>
        <strain evidence="9">CFBP5477</strain>
    </source>
</reference>
<dbReference type="KEGG" id="alf:CFBP5473_20385"/>
<evidence type="ECO:0000313" key="7">
    <source>
        <dbReference type="EMBL" id="QCJ00284.1"/>
    </source>
</evidence>
<dbReference type="AlphaFoldDB" id="A0A4D7DSJ4"/>
<dbReference type="Proteomes" id="UP000298545">
    <property type="component" value="Chromosome linear"/>
</dbReference>
<evidence type="ECO:0000256" key="4">
    <source>
        <dbReference type="SAM" id="SignalP"/>
    </source>
</evidence>
<feature type="domain" description="Haemolysin activator HlyB C-terminal" evidence="5">
    <location>
        <begin position="209"/>
        <end position="519"/>
    </location>
</feature>
<dbReference type="Proteomes" id="UP000298664">
    <property type="component" value="Chromosome Linear"/>
</dbReference>
<protein>
    <submittedName>
        <fullName evidence="7">ShlB/FhaC/HecB family hemolysin secretion/activation protein</fullName>
    </submittedName>
</protein>
<proteinExistence type="predicted"/>
<keyword evidence="4" id="KW-0732">Signal</keyword>
<keyword evidence="11" id="KW-1185">Reference proteome</keyword>
<dbReference type="Gene3D" id="2.40.160.50">
    <property type="entry name" value="membrane protein fhac: a member of the omp85/tpsb transporter family"/>
    <property type="match status" value="1"/>
</dbReference>
<dbReference type="GO" id="GO:0098046">
    <property type="term" value="C:type V protein secretion system complex"/>
    <property type="evidence" value="ECO:0007669"/>
    <property type="project" value="TreeGrafter"/>
</dbReference>
<dbReference type="OrthoDB" id="7497550at2"/>
<keyword evidence="1" id="KW-1134">Transmembrane beta strand</keyword>
<dbReference type="InterPro" id="IPR005565">
    <property type="entry name" value="Hemolysn_activator_HlyB_C"/>
</dbReference>
<dbReference type="PANTHER" id="PTHR34597:SF6">
    <property type="entry name" value="BLR6126 PROTEIN"/>
    <property type="match status" value="1"/>
</dbReference>
<dbReference type="RefSeq" id="WP_027675123.1">
    <property type="nucleotide sequence ID" value="NZ_CP039692.1"/>
</dbReference>
<dbReference type="PANTHER" id="PTHR34597">
    <property type="entry name" value="SLR1661 PROTEIN"/>
    <property type="match status" value="1"/>
</dbReference>
<dbReference type="GO" id="GO:0046819">
    <property type="term" value="P:protein secretion by the type V secretion system"/>
    <property type="evidence" value="ECO:0007669"/>
    <property type="project" value="TreeGrafter"/>
</dbReference>
<dbReference type="EMBL" id="CP039692">
    <property type="protein sequence ID" value="QCJ00284.1"/>
    <property type="molecule type" value="Genomic_DNA"/>
</dbReference>
<dbReference type="EMBL" id="CP072168">
    <property type="protein sequence ID" value="QYA09272.1"/>
    <property type="molecule type" value="Genomic_DNA"/>
</dbReference>
<dbReference type="Proteomes" id="UP000826513">
    <property type="component" value="Chromosome 2"/>
</dbReference>
<dbReference type="GO" id="GO:0008320">
    <property type="term" value="F:protein transmembrane transporter activity"/>
    <property type="evidence" value="ECO:0007669"/>
    <property type="project" value="TreeGrafter"/>
</dbReference>
<dbReference type="Pfam" id="PF08479">
    <property type="entry name" value="POTRA_2"/>
    <property type="match status" value="1"/>
</dbReference>
<dbReference type="InterPro" id="IPR013686">
    <property type="entry name" value="Polypept-transport_assoc_ShlB"/>
</dbReference>
<reference evidence="8 11" key="2">
    <citation type="submission" date="2021-03" db="EMBL/GenBank/DDBJ databases">
        <title>Rapid diversification of plasmids in a genus of pathogenic and nitrogen fixing bacteria.</title>
        <authorList>
            <person name="Weisberg A.J."/>
            <person name="Miller M."/>
            <person name="Ream W."/>
            <person name="Grunwald N.J."/>
            <person name="Chang J.H."/>
        </authorList>
    </citation>
    <scope>NUCLEOTIDE SEQUENCE [LARGE SCALE GENOMIC DNA]</scope>
    <source>
        <strain evidence="8 11">AF3.44</strain>
    </source>
</reference>
<dbReference type="Gene3D" id="3.10.20.310">
    <property type="entry name" value="membrane protein fhac"/>
    <property type="match status" value="1"/>
</dbReference>
<dbReference type="EMBL" id="CP124734">
    <property type="protein sequence ID" value="WHA43347.1"/>
    <property type="molecule type" value="Genomic_DNA"/>
</dbReference>
<keyword evidence="2" id="KW-0812">Transmembrane</keyword>
<feature type="chain" id="PRO_5044606346" evidence="4">
    <location>
        <begin position="28"/>
        <end position="577"/>
    </location>
</feature>
<reference evidence="7 10" key="1">
    <citation type="submission" date="2019-04" db="EMBL/GenBank/DDBJ databases">
        <title>Complete genome sequence of Agrobacterium larrymoorei CFBP5473.</title>
        <authorList>
            <person name="Haryono M."/>
            <person name="Chou L."/>
            <person name="Lin Y.-C."/>
            <person name="Lai E.-M."/>
            <person name="Kuo C.-H."/>
        </authorList>
    </citation>
    <scope>NUCLEOTIDE SEQUENCE [LARGE SCALE GENOMIC DNA]</scope>
    <source>
        <strain evidence="7 10">CFBP5473</strain>
    </source>
</reference>
<evidence type="ECO:0000256" key="2">
    <source>
        <dbReference type="ARBA" id="ARBA00022692"/>
    </source>
</evidence>
<evidence type="ECO:0000313" key="8">
    <source>
        <dbReference type="EMBL" id="QYA09272.1"/>
    </source>
</evidence>
<dbReference type="InterPro" id="IPR051544">
    <property type="entry name" value="TPS_OM_transporter"/>
</dbReference>
<keyword evidence="3" id="KW-0998">Cell outer membrane</keyword>
<name>A0A4D7DSJ4_9HYPH</name>
<evidence type="ECO:0000256" key="1">
    <source>
        <dbReference type="ARBA" id="ARBA00022452"/>
    </source>
</evidence>
<evidence type="ECO:0000259" key="5">
    <source>
        <dbReference type="Pfam" id="PF03865"/>
    </source>
</evidence>
<dbReference type="STRING" id="1367849.GCA_000518585_02361"/>
<evidence type="ECO:0000259" key="6">
    <source>
        <dbReference type="Pfam" id="PF08479"/>
    </source>
</evidence>